<feature type="region of interest" description="Disordered" evidence="1">
    <location>
        <begin position="1"/>
        <end position="37"/>
    </location>
</feature>
<protein>
    <submittedName>
        <fullName evidence="2">Uncharacterized protein</fullName>
    </submittedName>
</protein>
<keyword evidence="3" id="KW-1185">Reference proteome</keyword>
<name>F0F8I6_9BACT</name>
<dbReference type="EMBL" id="AEWX01000027">
    <property type="protein sequence ID" value="EGC19363.1"/>
    <property type="molecule type" value="Genomic_DNA"/>
</dbReference>
<dbReference type="Proteomes" id="UP000005697">
    <property type="component" value="Unassembled WGS sequence"/>
</dbReference>
<dbReference type="STRING" id="888743.HMPREF9141_1903"/>
<dbReference type="AlphaFoldDB" id="F0F8I6"/>
<gene>
    <name evidence="2" type="ORF">HMPREF9141_1903</name>
</gene>
<evidence type="ECO:0000313" key="3">
    <source>
        <dbReference type="Proteomes" id="UP000005697"/>
    </source>
</evidence>
<dbReference type="HOGENOM" id="CLU_3064792_0_0_10"/>
<reference evidence="2 3" key="1">
    <citation type="submission" date="2011-01" db="EMBL/GenBank/DDBJ databases">
        <authorList>
            <person name="Muzny D."/>
            <person name="Qin X."/>
            <person name="Deng J."/>
            <person name="Jiang H."/>
            <person name="Liu Y."/>
            <person name="Qu J."/>
            <person name="Song X.-Z."/>
            <person name="Zhang L."/>
            <person name="Thornton R."/>
            <person name="Coyle M."/>
            <person name="Francisco L."/>
            <person name="Jackson L."/>
            <person name="Javaid M."/>
            <person name="Korchina V."/>
            <person name="Kovar C."/>
            <person name="Mata R."/>
            <person name="Mathew T."/>
            <person name="Ngo R."/>
            <person name="Nguyen L."/>
            <person name="Nguyen N."/>
            <person name="Okwuonu G."/>
            <person name="Ongeri F."/>
            <person name="Pham C."/>
            <person name="Simmons D."/>
            <person name="Wilczek-Boney K."/>
            <person name="Hale W."/>
            <person name="Jakkamsetti A."/>
            <person name="Pham P."/>
            <person name="Ruth R."/>
            <person name="San Lucas F."/>
            <person name="Warren J."/>
            <person name="Zhang J."/>
            <person name="Zhao Z."/>
            <person name="Zhou C."/>
            <person name="Zhu D."/>
            <person name="Lee S."/>
            <person name="Bess C."/>
            <person name="Blankenburg K."/>
            <person name="Forbes L."/>
            <person name="Fu Q."/>
            <person name="Gubbala S."/>
            <person name="Hirani K."/>
            <person name="Jayaseelan J.C."/>
            <person name="Lara F."/>
            <person name="Munidasa M."/>
            <person name="Palculict T."/>
            <person name="Patil S."/>
            <person name="Pu L.-L."/>
            <person name="Saada N."/>
            <person name="Tang L."/>
            <person name="Weissenberger G."/>
            <person name="Zhu Y."/>
            <person name="Hemphill L."/>
            <person name="Shang Y."/>
            <person name="Youmans B."/>
            <person name="Ayvaz T."/>
            <person name="Ross M."/>
            <person name="Santibanez J."/>
            <person name="Aqrawi P."/>
            <person name="Gross S."/>
            <person name="Joshi V."/>
            <person name="Fowler G."/>
            <person name="Nazareth L."/>
            <person name="Reid J."/>
            <person name="Worley K."/>
            <person name="Petrosino J."/>
            <person name="Highlander S."/>
            <person name="Gibbs R."/>
        </authorList>
    </citation>
    <scope>NUCLEOTIDE SEQUENCE [LARGE SCALE GENOMIC DNA]</scope>
    <source>
        <strain evidence="2 3">DSM 16608</strain>
    </source>
</reference>
<comment type="caution">
    <text evidence="2">The sequence shown here is derived from an EMBL/GenBank/DDBJ whole genome shotgun (WGS) entry which is preliminary data.</text>
</comment>
<sequence length="53" mass="5715">MGQGFPTGRESGSRRPVPLFPAAGNTRPDDREQRTVLPNVGGTTTFRLAFKLG</sequence>
<proteinExistence type="predicted"/>
<accession>F0F8I6</accession>
<organism evidence="2 3">
    <name type="scientific">Prevotella multiformis DSM 16608</name>
    <dbReference type="NCBI Taxonomy" id="888743"/>
    <lineage>
        <taxon>Bacteria</taxon>
        <taxon>Pseudomonadati</taxon>
        <taxon>Bacteroidota</taxon>
        <taxon>Bacteroidia</taxon>
        <taxon>Bacteroidales</taxon>
        <taxon>Prevotellaceae</taxon>
        <taxon>Prevotella</taxon>
    </lineage>
</organism>
<evidence type="ECO:0000313" key="2">
    <source>
        <dbReference type="EMBL" id="EGC19363.1"/>
    </source>
</evidence>
<evidence type="ECO:0000256" key="1">
    <source>
        <dbReference type="SAM" id="MobiDB-lite"/>
    </source>
</evidence>